<dbReference type="GeneID" id="300271695"/>
<dbReference type="RefSeq" id="WP_306347567.1">
    <property type="nucleotide sequence ID" value="NZ_JASAVU010000015.1"/>
</dbReference>
<dbReference type="NCBIfam" id="TIGR00797">
    <property type="entry name" value="matE"/>
    <property type="match status" value="1"/>
</dbReference>
<evidence type="ECO:0000256" key="7">
    <source>
        <dbReference type="ARBA" id="ARBA00023065"/>
    </source>
</evidence>
<protein>
    <recommendedName>
        <fullName evidence="9">Multidrug-efflux transporter</fullName>
    </recommendedName>
</protein>
<keyword evidence="6 10" id="KW-1133">Transmembrane helix</keyword>
<dbReference type="PANTHER" id="PTHR43298:SF2">
    <property type="entry name" value="FMN_FAD EXPORTER YEEO-RELATED"/>
    <property type="match status" value="1"/>
</dbReference>
<evidence type="ECO:0000256" key="3">
    <source>
        <dbReference type="ARBA" id="ARBA00022449"/>
    </source>
</evidence>
<feature type="transmembrane region" description="Helical" evidence="10">
    <location>
        <begin position="165"/>
        <end position="186"/>
    </location>
</feature>
<keyword evidence="12" id="KW-1185">Reference proteome</keyword>
<dbReference type="Proteomes" id="UP001226020">
    <property type="component" value="Unassembled WGS sequence"/>
</dbReference>
<feature type="transmembrane region" description="Helical" evidence="10">
    <location>
        <begin position="56"/>
        <end position="76"/>
    </location>
</feature>
<organism evidence="11 12">
    <name type="scientific">Phocoenobacter atlanticus subsp. atlanticus</name>
    <dbReference type="NCBI Taxonomy" id="3061285"/>
    <lineage>
        <taxon>Bacteria</taxon>
        <taxon>Pseudomonadati</taxon>
        <taxon>Pseudomonadota</taxon>
        <taxon>Gammaproteobacteria</taxon>
        <taxon>Pasteurellales</taxon>
        <taxon>Pasteurellaceae</taxon>
        <taxon>Phocoenobacter</taxon>
        <taxon>Phocoenobacter atlanticus</taxon>
    </lineage>
</organism>
<feature type="transmembrane region" description="Helical" evidence="10">
    <location>
        <begin position="245"/>
        <end position="267"/>
    </location>
</feature>
<dbReference type="GO" id="GO:0006811">
    <property type="term" value="P:monoatomic ion transport"/>
    <property type="evidence" value="ECO:0007669"/>
    <property type="project" value="UniProtKB-KW"/>
</dbReference>
<evidence type="ECO:0000256" key="4">
    <source>
        <dbReference type="ARBA" id="ARBA00022475"/>
    </source>
</evidence>
<feature type="transmembrane region" description="Helical" evidence="10">
    <location>
        <begin position="132"/>
        <end position="153"/>
    </location>
</feature>
<dbReference type="PIRSF" id="PIRSF006603">
    <property type="entry name" value="DinF"/>
    <property type="match status" value="1"/>
</dbReference>
<evidence type="ECO:0000256" key="5">
    <source>
        <dbReference type="ARBA" id="ARBA00022692"/>
    </source>
</evidence>
<keyword evidence="4" id="KW-1003">Cell membrane</keyword>
<evidence type="ECO:0000313" key="12">
    <source>
        <dbReference type="Proteomes" id="UP001226020"/>
    </source>
</evidence>
<evidence type="ECO:0000256" key="2">
    <source>
        <dbReference type="ARBA" id="ARBA00022448"/>
    </source>
</evidence>
<comment type="subcellular location">
    <subcellularLocation>
        <location evidence="1">Cell inner membrane</location>
        <topology evidence="1">Multi-pass membrane protein</topology>
    </subcellularLocation>
</comment>
<feature type="transmembrane region" description="Helical" evidence="10">
    <location>
        <begin position="320"/>
        <end position="341"/>
    </location>
</feature>
<dbReference type="Pfam" id="PF01554">
    <property type="entry name" value="MatE"/>
    <property type="match status" value="2"/>
</dbReference>
<keyword evidence="7" id="KW-0406">Ion transport</keyword>
<gene>
    <name evidence="11" type="ORF">QJU57_05545</name>
</gene>
<proteinExistence type="predicted"/>
<feature type="transmembrane region" description="Helical" evidence="10">
    <location>
        <begin position="21"/>
        <end position="44"/>
    </location>
</feature>
<dbReference type="GO" id="GO:0042910">
    <property type="term" value="F:xenobiotic transmembrane transporter activity"/>
    <property type="evidence" value="ECO:0007669"/>
    <property type="project" value="InterPro"/>
</dbReference>
<name>A0AAW8CC02_9PAST</name>
<feature type="transmembrane region" description="Helical" evidence="10">
    <location>
        <begin position="423"/>
        <end position="442"/>
    </location>
</feature>
<feature type="transmembrane region" description="Helical" evidence="10">
    <location>
        <begin position="353"/>
        <end position="370"/>
    </location>
</feature>
<feature type="transmembrane region" description="Helical" evidence="10">
    <location>
        <begin position="287"/>
        <end position="308"/>
    </location>
</feature>
<dbReference type="EMBL" id="JASAXT010000008">
    <property type="protein sequence ID" value="MDP8148535.1"/>
    <property type="molecule type" value="Genomic_DNA"/>
</dbReference>
<keyword evidence="2" id="KW-0813">Transport</keyword>
<feature type="transmembrane region" description="Helical" evidence="10">
    <location>
        <begin position="391"/>
        <end position="411"/>
    </location>
</feature>
<evidence type="ECO:0000256" key="9">
    <source>
        <dbReference type="ARBA" id="ARBA00031636"/>
    </source>
</evidence>
<keyword evidence="5 10" id="KW-0812">Transmembrane</keyword>
<dbReference type="AlphaFoldDB" id="A0AAW8CC02"/>
<feature type="transmembrane region" description="Helical" evidence="10">
    <location>
        <begin position="192"/>
        <end position="212"/>
    </location>
</feature>
<evidence type="ECO:0000256" key="10">
    <source>
        <dbReference type="SAM" id="Phobius"/>
    </source>
</evidence>
<comment type="caution">
    <text evidence="11">The sequence shown here is derived from an EMBL/GenBank/DDBJ whole genome shotgun (WGS) entry which is preliminary data.</text>
</comment>
<evidence type="ECO:0000256" key="1">
    <source>
        <dbReference type="ARBA" id="ARBA00004429"/>
    </source>
</evidence>
<evidence type="ECO:0000256" key="8">
    <source>
        <dbReference type="ARBA" id="ARBA00023136"/>
    </source>
</evidence>
<keyword evidence="8 10" id="KW-0472">Membrane</keyword>
<accession>A0AAW8CC02</accession>
<dbReference type="InterPro" id="IPR050222">
    <property type="entry name" value="MATE_MdtK"/>
</dbReference>
<dbReference type="GO" id="GO:0005886">
    <property type="term" value="C:plasma membrane"/>
    <property type="evidence" value="ECO:0007669"/>
    <property type="project" value="UniProtKB-SubCell"/>
</dbReference>
<dbReference type="InterPro" id="IPR002528">
    <property type="entry name" value="MATE_fam"/>
</dbReference>
<reference evidence="11 12" key="1">
    <citation type="journal article" date="2023" name="Front. Microbiol.">
        <title>Phylogeography and host specificity of Pasteurellaceae pathogenic to sea-farmed fish in the north-east Atlantic.</title>
        <authorList>
            <person name="Gulla S."/>
            <person name="Colquhoun D.J."/>
            <person name="Olsen A.B."/>
            <person name="Spilsberg B."/>
            <person name="Lagesen K."/>
            <person name="Aakesson C.P."/>
            <person name="Strom S."/>
            <person name="Manji F."/>
            <person name="Birkbeck T.H."/>
            <person name="Nilsen H.K."/>
        </authorList>
    </citation>
    <scope>NUCLEOTIDE SEQUENCE [LARGE SCALE GENOMIC DNA]</scope>
    <source>
        <strain evidence="11 12">NVIB3131</strain>
    </source>
</reference>
<keyword evidence="3" id="KW-0050">Antiport</keyword>
<dbReference type="PANTHER" id="PTHR43298">
    <property type="entry name" value="MULTIDRUG RESISTANCE PROTEIN NORM-RELATED"/>
    <property type="match status" value="1"/>
</dbReference>
<dbReference type="GO" id="GO:0015297">
    <property type="term" value="F:antiporter activity"/>
    <property type="evidence" value="ECO:0007669"/>
    <property type="project" value="UniProtKB-KW"/>
</dbReference>
<sequence length="463" mass="51897">MKFNRQHYLENIQKLFKLSTPIFIAQLSMSGMGLSDIIMAGLVSDNDVSALAVSNSIYFPLFLFVIGVIYAITPIVSYLNGSGQRELIAQQIRQGYWIVFILSIPLIIIFTHSHWILDFMETPPEFSIKSQHYLTIMAIGVIPALLMVNLRCLNDGLSTTKPAMFITFIGLLVNVLLNYILIFGKLGFPEMGAVGCGVATTIVNWVMFLLLLHYCYTTPSQKDIHLFDKWFERPNSAILCKITRLGLPIAFATFTEVMLFSASALLLSPLGAQVVASHQVALQTSSLFFMIPFSFGIGVSIMVGQALGRKDVEEAKYLSYYAIGTALILASITAVIIILFSHWIPYLFTQNEVSVAMASYLLIFAAIYQLPDAVQAVCNGILRGYKHTRSITYITIFCYWGIGMPFGYILSRTNWIVEPLGAKGFWMMFCVSLLIVAGLFFYQMRKIQRIPANELIDKLENMK</sequence>
<evidence type="ECO:0000256" key="6">
    <source>
        <dbReference type="ARBA" id="ARBA00022989"/>
    </source>
</evidence>
<evidence type="ECO:0000313" key="11">
    <source>
        <dbReference type="EMBL" id="MDP8148535.1"/>
    </source>
</evidence>
<dbReference type="InterPro" id="IPR048279">
    <property type="entry name" value="MdtK-like"/>
</dbReference>
<feature type="transmembrane region" description="Helical" evidence="10">
    <location>
        <begin position="96"/>
        <end position="117"/>
    </location>
</feature>
<dbReference type="CDD" id="cd13131">
    <property type="entry name" value="MATE_NorM_like"/>
    <property type="match status" value="1"/>
</dbReference>